<evidence type="ECO:0000313" key="3">
    <source>
        <dbReference type="Proteomes" id="UP001168380"/>
    </source>
</evidence>
<organism evidence="2 3">
    <name type="scientific">Gilvimarinus algae</name>
    <dbReference type="NCBI Taxonomy" id="3058037"/>
    <lineage>
        <taxon>Bacteria</taxon>
        <taxon>Pseudomonadati</taxon>
        <taxon>Pseudomonadota</taxon>
        <taxon>Gammaproteobacteria</taxon>
        <taxon>Cellvibrionales</taxon>
        <taxon>Cellvibrionaceae</taxon>
        <taxon>Gilvimarinus</taxon>
    </lineage>
</organism>
<sequence length="151" mass="15749">MLIESGKIVAIEPDGLWVETISRSTCGSCAAQKGCGQSLLAKFAGHTTFIWVSLGGRDSQDYSIGETIELGVPEAVVANGSLLVYFVPLLSLLAATLAASYAGAGEGLTTLAGLLGLVAGGVLVRWRAHVTRHDSRLQPVLVEGRQPVKFA</sequence>
<dbReference type="RefSeq" id="WP_302713555.1">
    <property type="nucleotide sequence ID" value="NZ_JAULRT010000059.1"/>
</dbReference>
<comment type="caution">
    <text evidence="2">The sequence shown here is derived from an EMBL/GenBank/DDBJ whole genome shotgun (WGS) entry which is preliminary data.</text>
</comment>
<dbReference type="InterPro" id="IPR026268">
    <property type="entry name" value="RseC"/>
</dbReference>
<dbReference type="InterPro" id="IPR007359">
    <property type="entry name" value="SigmaE_reg_RseC_MucC"/>
</dbReference>
<dbReference type="Pfam" id="PF04246">
    <property type="entry name" value="RseC_MucC"/>
    <property type="match status" value="1"/>
</dbReference>
<keyword evidence="3" id="KW-1185">Reference proteome</keyword>
<gene>
    <name evidence="2" type="ORF">QWI16_12390</name>
</gene>
<keyword evidence="1" id="KW-1133">Transmembrane helix</keyword>
<evidence type="ECO:0000313" key="2">
    <source>
        <dbReference type="EMBL" id="MDO3382969.1"/>
    </source>
</evidence>
<keyword evidence="1" id="KW-0472">Membrane</keyword>
<dbReference type="PANTHER" id="PTHR35867">
    <property type="entry name" value="PROTEIN RSEC"/>
    <property type="match status" value="1"/>
</dbReference>
<name>A0ABT8TFV4_9GAMM</name>
<proteinExistence type="predicted"/>
<accession>A0ABT8TFV4</accession>
<protein>
    <submittedName>
        <fullName evidence="2">SoxR reducing system RseC family protein</fullName>
    </submittedName>
</protein>
<dbReference type="EMBL" id="JAULRT010000059">
    <property type="protein sequence ID" value="MDO3382969.1"/>
    <property type="molecule type" value="Genomic_DNA"/>
</dbReference>
<dbReference type="Proteomes" id="UP001168380">
    <property type="component" value="Unassembled WGS sequence"/>
</dbReference>
<keyword evidence="1" id="KW-0812">Transmembrane</keyword>
<evidence type="ECO:0000256" key="1">
    <source>
        <dbReference type="SAM" id="Phobius"/>
    </source>
</evidence>
<reference evidence="2" key="1">
    <citation type="submission" date="2023-07" db="EMBL/GenBank/DDBJ databases">
        <title>Gilvimarinus algae sp. nov., isolated from the surface of Kelp.</title>
        <authorList>
            <person name="Sun Y.Y."/>
            <person name="Gong Y."/>
            <person name="Du Z.J."/>
        </authorList>
    </citation>
    <scope>NUCLEOTIDE SEQUENCE</scope>
    <source>
        <strain evidence="2">SDUM040014</strain>
    </source>
</reference>
<dbReference type="PIRSF" id="PIRSF004923">
    <property type="entry name" value="RseC"/>
    <property type="match status" value="1"/>
</dbReference>
<feature type="transmembrane region" description="Helical" evidence="1">
    <location>
        <begin position="108"/>
        <end position="126"/>
    </location>
</feature>
<dbReference type="PANTHER" id="PTHR35867:SF1">
    <property type="entry name" value="PROTEIN RSEC"/>
    <property type="match status" value="1"/>
</dbReference>
<feature type="transmembrane region" description="Helical" evidence="1">
    <location>
        <begin position="82"/>
        <end position="102"/>
    </location>
</feature>